<dbReference type="Pfam" id="PF04380">
    <property type="entry name" value="BMFP"/>
    <property type="match status" value="1"/>
</dbReference>
<dbReference type="EMBL" id="SPIA01000003">
    <property type="protein sequence ID" value="TFH67447.1"/>
    <property type="molecule type" value="Genomic_DNA"/>
</dbReference>
<dbReference type="PANTHER" id="PTHR38040">
    <property type="entry name" value="UBIQUINONE BIOSYNTHESIS ACCESSORY FACTOR UBIK"/>
    <property type="match status" value="1"/>
</dbReference>
<accession>A0A4Y8UI27</accession>
<evidence type="ECO:0000313" key="1">
    <source>
        <dbReference type="EMBL" id="TFH67447.1"/>
    </source>
</evidence>
<dbReference type="AlphaFoldDB" id="A0A4Y8UI27"/>
<protein>
    <submittedName>
        <fullName evidence="1">Accessory factor UbiK family protein</fullName>
    </submittedName>
</protein>
<evidence type="ECO:0000313" key="2">
    <source>
        <dbReference type="Proteomes" id="UP000298133"/>
    </source>
</evidence>
<dbReference type="InterPro" id="IPR007475">
    <property type="entry name" value="UbiK"/>
</dbReference>
<gene>
    <name evidence="1" type="ORF">E3W66_08125</name>
</gene>
<dbReference type="OrthoDB" id="5297354at2"/>
<reference evidence="1 2" key="1">
    <citation type="submission" date="2019-03" db="EMBL/GenBank/DDBJ databases">
        <title>Draft genome of Gammaproteobacteria bacterium LSUCC0057, a member of the SAR92 clade.</title>
        <authorList>
            <person name="Lanclos V.C."/>
            <person name="Doiron C."/>
            <person name="Henson M.W."/>
            <person name="Thrash J.C."/>
        </authorList>
    </citation>
    <scope>NUCLEOTIDE SEQUENCE [LARGE SCALE GENOMIC DNA]</scope>
    <source>
        <strain evidence="1 2">LSUCC0057</strain>
    </source>
</reference>
<organism evidence="1 2">
    <name type="scientific">Gammaproteobacteria bacterium LSUCC0057</name>
    <dbReference type="NCBI Taxonomy" id="2559237"/>
    <lineage>
        <taxon>Bacteria</taxon>
        <taxon>Pseudomonadati</taxon>
        <taxon>Pseudomonadota</taxon>
        <taxon>Gammaproteobacteria</taxon>
        <taxon>Cellvibrionales</taxon>
        <taxon>Porticoccaceae</taxon>
        <taxon>SAR92 clade</taxon>
    </lineage>
</organism>
<dbReference type="PANTHER" id="PTHR38040:SF1">
    <property type="entry name" value="UBIQUINONE BIOSYNTHESIS ACCESSORY FACTOR UBIK"/>
    <property type="match status" value="1"/>
</dbReference>
<dbReference type="Proteomes" id="UP000298133">
    <property type="component" value="Unassembled WGS sequence"/>
</dbReference>
<comment type="caution">
    <text evidence="1">The sequence shown here is derived from an EMBL/GenBank/DDBJ whole genome shotgun (WGS) entry which is preliminary data.</text>
</comment>
<name>A0A4Y8UI27_9GAMM</name>
<proteinExistence type="predicted"/>
<sequence>MDPRFIADSFIEKLSQQLPAGASKLGEEFREQLKKAATAVFKELDLVTRDEFDSQAAQLDRLSEQLARLEQQLEQLDH</sequence>
<dbReference type="GO" id="GO:0005829">
    <property type="term" value="C:cytosol"/>
    <property type="evidence" value="ECO:0007669"/>
    <property type="project" value="TreeGrafter"/>
</dbReference>
<keyword evidence="2" id="KW-1185">Reference proteome</keyword>